<dbReference type="EMBL" id="JN383843">
    <property type="protein sequence ID" value="AEV66629.1"/>
    <property type="molecule type" value="Genomic_DNA"/>
</dbReference>
<geneLocation type="mitochondrion" evidence="1"/>
<sequence length="83" mass="10682">MYLLHRRRVWFENYMNKWFWIKKKEDELLLIDILPFLEQKNKLKSKSLSLNEWNYMRHLIVYQIKDDKDDEYYLRKQSDDFKF</sequence>
<proteinExistence type="predicted"/>
<evidence type="ECO:0000313" key="1">
    <source>
        <dbReference type="EMBL" id="AEV66629.1"/>
    </source>
</evidence>
<organism evidence="1">
    <name type="scientific">Oxytricha trifallax</name>
    <dbReference type="NCBI Taxonomy" id="1172189"/>
    <lineage>
        <taxon>Eukaryota</taxon>
        <taxon>Sar</taxon>
        <taxon>Alveolata</taxon>
        <taxon>Ciliophora</taxon>
        <taxon>Intramacronucleata</taxon>
        <taxon>Spirotrichea</taxon>
        <taxon>Stichotrichia</taxon>
        <taxon>Sporadotrichida</taxon>
        <taxon>Oxytrichidae</taxon>
        <taxon>Oxytrichinae</taxon>
        <taxon>Oxytricha</taxon>
    </lineage>
</organism>
<protein>
    <submittedName>
        <fullName evidence="1">Uncharacterized protein</fullName>
    </submittedName>
</protein>
<keyword evidence="1" id="KW-0496">Mitochondrion</keyword>
<name>G9HRB7_9SPIT</name>
<dbReference type="AlphaFoldDB" id="G9HRB7"/>
<accession>G9HRB7</accession>
<gene>
    <name evidence="1" type="primary">orf514</name>
</gene>
<reference evidence="1" key="1">
    <citation type="journal article" date="2012" name="Genome Biol. Evol.">
        <title>The Oxytricha trifallax Mitochondrial Genome.</title>
        <authorList>
            <person name="Swart E.C."/>
            <person name="Nowacki M."/>
            <person name="Shum J."/>
            <person name="Stiles H."/>
            <person name="Higgins B.P."/>
            <person name="Doak T.G."/>
            <person name="Schotanus K."/>
            <person name="Magrini V.J."/>
            <person name="Minx P."/>
            <person name="Mardis E.R."/>
            <person name="Landweber L.F."/>
        </authorList>
    </citation>
    <scope>NUCLEOTIDE SEQUENCE</scope>
</reference>